<dbReference type="InterPro" id="IPR016035">
    <property type="entry name" value="Acyl_Trfase/lysoPLipase"/>
</dbReference>
<feature type="short sequence motif" description="DGA/G" evidence="4">
    <location>
        <begin position="164"/>
        <end position="166"/>
    </location>
</feature>
<dbReference type="Pfam" id="PF01734">
    <property type="entry name" value="Patatin"/>
    <property type="match status" value="1"/>
</dbReference>
<dbReference type="GO" id="GO:0016042">
    <property type="term" value="P:lipid catabolic process"/>
    <property type="evidence" value="ECO:0007669"/>
    <property type="project" value="UniProtKB-UniRule"/>
</dbReference>
<evidence type="ECO:0000256" key="2">
    <source>
        <dbReference type="ARBA" id="ARBA00022963"/>
    </source>
</evidence>
<dbReference type="PANTHER" id="PTHR14226:SF57">
    <property type="entry name" value="BLR7027 PROTEIN"/>
    <property type="match status" value="1"/>
</dbReference>
<feature type="short sequence motif" description="GXSXG" evidence="4">
    <location>
        <begin position="54"/>
        <end position="58"/>
    </location>
</feature>
<dbReference type="PROSITE" id="PS51635">
    <property type="entry name" value="PNPLA"/>
    <property type="match status" value="1"/>
</dbReference>
<accession>A0A0R2FJI7</accession>
<dbReference type="SUPFAM" id="SSF52151">
    <property type="entry name" value="FabD/lysophospholipase-like"/>
    <property type="match status" value="1"/>
</dbReference>
<feature type="domain" description="PNPLA" evidence="5">
    <location>
        <begin position="23"/>
        <end position="177"/>
    </location>
</feature>
<feature type="active site" description="Nucleophile" evidence="4">
    <location>
        <position position="56"/>
    </location>
</feature>
<dbReference type="Proteomes" id="UP000050865">
    <property type="component" value="Unassembled WGS sequence"/>
</dbReference>
<organism evidence="6 7">
    <name type="scientific">Lacticaseibacillus camelliae DSM 22697 = JCM 13995</name>
    <dbReference type="NCBI Taxonomy" id="1423730"/>
    <lineage>
        <taxon>Bacteria</taxon>
        <taxon>Bacillati</taxon>
        <taxon>Bacillota</taxon>
        <taxon>Bacilli</taxon>
        <taxon>Lactobacillales</taxon>
        <taxon>Lactobacillaceae</taxon>
        <taxon>Lacticaseibacillus</taxon>
    </lineage>
</organism>
<name>A0A0R2FJI7_9LACO</name>
<keyword evidence="3 4" id="KW-0443">Lipid metabolism</keyword>
<evidence type="ECO:0000256" key="1">
    <source>
        <dbReference type="ARBA" id="ARBA00022801"/>
    </source>
</evidence>
<sequence length="249" mass="27116">MFDLSITSTKYFSKGEMLMTLGLVLGGGGARGAFQAGALAALATSQLQPDFVLGTSIGAINALGTTKLPAAELVQWWLTKVPRNMFFRRNGEVPYASLLRDLVARPTIHAWPVLILTAALPTMRQHVVTLTGKPEEVQLQWLLASSAIPRVYPKVTIAATHYVDGGMVNDLPVDVARDLGATQIISIGAGGLGPKPEMTARLHLDVPKWAPNILDFRQKPRPRLLQAGWQMAEKMMKTPEFKALLPNRT</sequence>
<evidence type="ECO:0000256" key="3">
    <source>
        <dbReference type="ARBA" id="ARBA00023098"/>
    </source>
</evidence>
<dbReference type="GO" id="GO:0016787">
    <property type="term" value="F:hydrolase activity"/>
    <property type="evidence" value="ECO:0007669"/>
    <property type="project" value="UniProtKB-UniRule"/>
</dbReference>
<keyword evidence="7" id="KW-1185">Reference proteome</keyword>
<dbReference type="PATRIC" id="fig|1423730.4.peg.1207"/>
<comment type="caution">
    <text evidence="6">The sequence shown here is derived from an EMBL/GenBank/DDBJ whole genome shotgun (WGS) entry which is preliminary data.</text>
</comment>
<evidence type="ECO:0000313" key="7">
    <source>
        <dbReference type="Proteomes" id="UP000050865"/>
    </source>
</evidence>
<dbReference type="EMBL" id="AYZJ01000022">
    <property type="protein sequence ID" value="KRN24780.1"/>
    <property type="molecule type" value="Genomic_DNA"/>
</dbReference>
<dbReference type="PANTHER" id="PTHR14226">
    <property type="entry name" value="NEUROPATHY TARGET ESTERASE/SWISS CHEESE D.MELANOGASTER"/>
    <property type="match status" value="1"/>
</dbReference>
<keyword evidence="2 4" id="KW-0442">Lipid degradation</keyword>
<feature type="active site" description="Proton acceptor" evidence="4">
    <location>
        <position position="164"/>
    </location>
</feature>
<dbReference type="STRING" id="1423730.FC75_GL001152"/>
<reference evidence="6 7" key="1">
    <citation type="journal article" date="2015" name="Genome Announc.">
        <title>Expanding the biotechnology potential of lactobacilli through comparative genomics of 213 strains and associated genera.</title>
        <authorList>
            <person name="Sun Z."/>
            <person name="Harris H.M."/>
            <person name="McCann A."/>
            <person name="Guo C."/>
            <person name="Argimon S."/>
            <person name="Zhang W."/>
            <person name="Yang X."/>
            <person name="Jeffery I.B."/>
            <person name="Cooney J.C."/>
            <person name="Kagawa T.F."/>
            <person name="Liu W."/>
            <person name="Song Y."/>
            <person name="Salvetti E."/>
            <person name="Wrobel A."/>
            <person name="Rasinkangas P."/>
            <person name="Parkhill J."/>
            <person name="Rea M.C."/>
            <person name="O'Sullivan O."/>
            <person name="Ritari J."/>
            <person name="Douillard F.P."/>
            <person name="Paul Ross R."/>
            <person name="Yang R."/>
            <person name="Briner A.E."/>
            <person name="Felis G.E."/>
            <person name="de Vos W.M."/>
            <person name="Barrangou R."/>
            <person name="Klaenhammer T.R."/>
            <person name="Caufield P.W."/>
            <person name="Cui Y."/>
            <person name="Zhang H."/>
            <person name="O'Toole P.W."/>
        </authorList>
    </citation>
    <scope>NUCLEOTIDE SEQUENCE [LARGE SCALE GENOMIC DNA]</scope>
    <source>
        <strain evidence="6 7">DSM 22697</strain>
    </source>
</reference>
<proteinExistence type="predicted"/>
<evidence type="ECO:0000259" key="5">
    <source>
        <dbReference type="PROSITE" id="PS51635"/>
    </source>
</evidence>
<dbReference type="InterPro" id="IPR002641">
    <property type="entry name" value="PNPLA_dom"/>
</dbReference>
<gene>
    <name evidence="6" type="ORF">FC75_GL001152</name>
</gene>
<evidence type="ECO:0000313" key="6">
    <source>
        <dbReference type="EMBL" id="KRN24780.1"/>
    </source>
</evidence>
<evidence type="ECO:0000256" key="4">
    <source>
        <dbReference type="PROSITE-ProRule" id="PRU01161"/>
    </source>
</evidence>
<keyword evidence="1 4" id="KW-0378">Hydrolase</keyword>
<dbReference type="InterPro" id="IPR050301">
    <property type="entry name" value="NTE"/>
</dbReference>
<protein>
    <recommendedName>
        <fullName evidence="5">PNPLA domain-containing protein</fullName>
    </recommendedName>
</protein>
<feature type="short sequence motif" description="GXGXXG" evidence="4">
    <location>
        <begin position="27"/>
        <end position="32"/>
    </location>
</feature>
<dbReference type="Gene3D" id="3.40.1090.10">
    <property type="entry name" value="Cytosolic phospholipase A2 catalytic domain"/>
    <property type="match status" value="2"/>
</dbReference>
<dbReference type="AlphaFoldDB" id="A0A0R2FJI7"/>